<dbReference type="InterPro" id="IPR013078">
    <property type="entry name" value="His_Pase_superF_clade-1"/>
</dbReference>
<accession>A0A1M6GDA3</accession>
<dbReference type="AlphaFoldDB" id="A0A1M6GDA3"/>
<proteinExistence type="predicted"/>
<reference evidence="1 2" key="1">
    <citation type="submission" date="2016-11" db="EMBL/GenBank/DDBJ databases">
        <authorList>
            <person name="Jaros S."/>
            <person name="Januszkiewicz K."/>
            <person name="Wedrychowicz H."/>
        </authorList>
    </citation>
    <scope>NUCLEOTIDE SEQUENCE [LARGE SCALE GENOMIC DNA]</scope>
    <source>
        <strain evidence="1 2">DSM 14809</strain>
    </source>
</reference>
<gene>
    <name evidence="1" type="ORF">SAMN02745725_01724</name>
</gene>
<dbReference type="RefSeq" id="WP_072916143.1">
    <property type="nucleotide sequence ID" value="NZ_FQYQ01000009.1"/>
</dbReference>
<dbReference type="Pfam" id="PF00300">
    <property type="entry name" value="His_Phos_1"/>
    <property type="match status" value="1"/>
</dbReference>
<evidence type="ECO:0000313" key="1">
    <source>
        <dbReference type="EMBL" id="SHJ07913.1"/>
    </source>
</evidence>
<dbReference type="Proteomes" id="UP000184185">
    <property type="component" value="Unassembled WGS sequence"/>
</dbReference>
<dbReference type="SUPFAM" id="SSF53254">
    <property type="entry name" value="Phosphoglycerate mutase-like"/>
    <property type="match status" value="1"/>
</dbReference>
<evidence type="ECO:0000313" key="2">
    <source>
        <dbReference type="Proteomes" id="UP000184185"/>
    </source>
</evidence>
<dbReference type="OrthoDB" id="9782128at2"/>
<dbReference type="InterPro" id="IPR029033">
    <property type="entry name" value="His_PPase_superfam"/>
</dbReference>
<dbReference type="Gene3D" id="3.40.50.1240">
    <property type="entry name" value="Phosphoglycerate mutase-like"/>
    <property type="match status" value="1"/>
</dbReference>
<dbReference type="EMBL" id="FQYQ01000009">
    <property type="protein sequence ID" value="SHJ07913.1"/>
    <property type="molecule type" value="Genomic_DNA"/>
</dbReference>
<organism evidence="1 2">
    <name type="scientific">Pseudobutyrivibrio xylanivorans DSM 14809</name>
    <dbReference type="NCBI Taxonomy" id="1123012"/>
    <lineage>
        <taxon>Bacteria</taxon>
        <taxon>Bacillati</taxon>
        <taxon>Bacillota</taxon>
        <taxon>Clostridia</taxon>
        <taxon>Lachnospirales</taxon>
        <taxon>Lachnospiraceae</taxon>
        <taxon>Pseudobutyrivibrio</taxon>
    </lineage>
</organism>
<dbReference type="CDD" id="cd07067">
    <property type="entry name" value="HP_PGM_like"/>
    <property type="match status" value="1"/>
</dbReference>
<sequence>MRLLFVRHGDPDYVNDTLTEKGHREAMLLADIIEQYRIDEVYQSPLGRAKDTASYSCKKLGIEPVTLDWLKEFPAQANPNISEDVRKAYANELQKDEVTGEYKFHILWDILPSYYIDHPELFDRNGWRESTLVKASNMPALYDEVTGEFEKFLKENGYVKDGMAYRVSENNDKTIAFYCHYGLTSLLLSYLWNVSPFVVWQFTALAPTSVTEVVTEEREKGIATFRTLRAGEITHLRIGNEEPSFSARFCERYENEDERH</sequence>
<keyword evidence="2" id="KW-1185">Reference proteome</keyword>
<name>A0A1M6GDA3_PSEXY</name>
<protein>
    <submittedName>
        <fullName evidence="1">Probable phosphoglycerate mutase</fullName>
    </submittedName>
</protein>